<dbReference type="Proteomes" id="UP000265515">
    <property type="component" value="Unassembled WGS sequence"/>
</dbReference>
<proteinExistence type="predicted"/>
<dbReference type="AlphaFoldDB" id="A0A388KK36"/>
<keyword evidence="2" id="KW-1185">Reference proteome</keyword>
<dbReference type="EMBL" id="BFEA01000130">
    <property type="protein sequence ID" value="GBG70399.1"/>
    <property type="molecule type" value="Genomic_DNA"/>
</dbReference>
<evidence type="ECO:0000313" key="1">
    <source>
        <dbReference type="EMBL" id="GBG70399.1"/>
    </source>
</evidence>
<organism evidence="1 2">
    <name type="scientific">Chara braunii</name>
    <name type="common">Braun's stonewort</name>
    <dbReference type="NCBI Taxonomy" id="69332"/>
    <lineage>
        <taxon>Eukaryota</taxon>
        <taxon>Viridiplantae</taxon>
        <taxon>Streptophyta</taxon>
        <taxon>Charophyceae</taxon>
        <taxon>Charales</taxon>
        <taxon>Characeae</taxon>
        <taxon>Chara</taxon>
    </lineage>
</organism>
<sequence length="144" mass="16330">MEIGVALRGRVLGRSVVFYEMRHRRGKDYGRDFGFENGVSKHDVPHYNADGGTCLHFTVGFGFGRGFLQQEVVFARKVGTTISNHWSVRVDVLADIIDLLVSNVAMGYTGRLHEPALYIVHDEPPFANREYLHGEVRVITDDFY</sequence>
<protein>
    <submittedName>
        <fullName evidence="1">Uncharacterized protein</fullName>
    </submittedName>
</protein>
<reference evidence="1 2" key="1">
    <citation type="journal article" date="2018" name="Cell">
        <title>The Chara Genome: Secondary Complexity and Implications for Plant Terrestrialization.</title>
        <authorList>
            <person name="Nishiyama T."/>
            <person name="Sakayama H."/>
            <person name="Vries J.D."/>
            <person name="Buschmann H."/>
            <person name="Saint-Marcoux D."/>
            <person name="Ullrich K.K."/>
            <person name="Haas F.B."/>
            <person name="Vanderstraeten L."/>
            <person name="Becker D."/>
            <person name="Lang D."/>
            <person name="Vosolsobe S."/>
            <person name="Rombauts S."/>
            <person name="Wilhelmsson P.K.I."/>
            <person name="Janitza P."/>
            <person name="Kern R."/>
            <person name="Heyl A."/>
            <person name="Rumpler F."/>
            <person name="Villalobos L.I.A.C."/>
            <person name="Clay J.M."/>
            <person name="Skokan R."/>
            <person name="Toyoda A."/>
            <person name="Suzuki Y."/>
            <person name="Kagoshima H."/>
            <person name="Schijlen E."/>
            <person name="Tajeshwar N."/>
            <person name="Catarino B."/>
            <person name="Hetherington A.J."/>
            <person name="Saltykova A."/>
            <person name="Bonnot C."/>
            <person name="Breuninger H."/>
            <person name="Symeonidi A."/>
            <person name="Radhakrishnan G.V."/>
            <person name="Van Nieuwerburgh F."/>
            <person name="Deforce D."/>
            <person name="Chang C."/>
            <person name="Karol K.G."/>
            <person name="Hedrich R."/>
            <person name="Ulvskov P."/>
            <person name="Glockner G."/>
            <person name="Delwiche C.F."/>
            <person name="Petrasek J."/>
            <person name="Van de Peer Y."/>
            <person name="Friml J."/>
            <person name="Beilby M."/>
            <person name="Dolan L."/>
            <person name="Kohara Y."/>
            <person name="Sugano S."/>
            <person name="Fujiyama A."/>
            <person name="Delaux P.-M."/>
            <person name="Quint M."/>
            <person name="TheiBen G."/>
            <person name="Hagemann M."/>
            <person name="Harholt J."/>
            <person name="Dunand C."/>
            <person name="Zachgo S."/>
            <person name="Langdale J."/>
            <person name="Maumus F."/>
            <person name="Straeten D.V.D."/>
            <person name="Gould S.B."/>
            <person name="Rensing S.A."/>
        </authorList>
    </citation>
    <scope>NUCLEOTIDE SEQUENCE [LARGE SCALE GENOMIC DNA]</scope>
    <source>
        <strain evidence="1 2">S276</strain>
    </source>
</reference>
<evidence type="ECO:0000313" key="2">
    <source>
        <dbReference type="Proteomes" id="UP000265515"/>
    </source>
</evidence>
<dbReference type="Gramene" id="GBG70399">
    <property type="protein sequence ID" value="GBG70399"/>
    <property type="gene ID" value="CBR_g6527"/>
</dbReference>
<accession>A0A388KK36</accession>
<name>A0A388KK36_CHABU</name>
<comment type="caution">
    <text evidence="1">The sequence shown here is derived from an EMBL/GenBank/DDBJ whole genome shotgun (WGS) entry which is preliminary data.</text>
</comment>
<gene>
    <name evidence="1" type="ORF">CBR_g6527</name>
</gene>